<dbReference type="Gene3D" id="3.20.20.140">
    <property type="entry name" value="Metal-dependent hydrolases"/>
    <property type="match status" value="1"/>
</dbReference>
<dbReference type="InterPro" id="IPR016195">
    <property type="entry name" value="Pol/histidinol_Pase-like"/>
</dbReference>
<dbReference type="CDD" id="cd07438">
    <property type="entry name" value="PHP_HisPPase_AMP"/>
    <property type="match status" value="1"/>
</dbReference>
<protein>
    <recommendedName>
        <fullName evidence="2">Polymerase/histidinol phosphatase N-terminal domain-containing protein</fullName>
    </recommendedName>
</protein>
<dbReference type="EMBL" id="LAZR01064476">
    <property type="protein sequence ID" value="KKK57443.1"/>
    <property type="molecule type" value="Genomic_DNA"/>
</dbReference>
<dbReference type="InterPro" id="IPR052018">
    <property type="entry name" value="PHP_domain"/>
</dbReference>
<dbReference type="Gene3D" id="1.10.150.650">
    <property type="match status" value="1"/>
</dbReference>
<proteinExistence type="predicted"/>
<dbReference type="PANTHER" id="PTHR42924">
    <property type="entry name" value="EXONUCLEASE"/>
    <property type="match status" value="1"/>
</dbReference>
<dbReference type="GO" id="GO:0035312">
    <property type="term" value="F:5'-3' DNA exonuclease activity"/>
    <property type="evidence" value="ECO:0007669"/>
    <property type="project" value="TreeGrafter"/>
</dbReference>
<dbReference type="AlphaFoldDB" id="A0A0F8WL93"/>
<evidence type="ECO:0000313" key="1">
    <source>
        <dbReference type="EMBL" id="KKK57443.1"/>
    </source>
</evidence>
<reference evidence="1" key="1">
    <citation type="journal article" date="2015" name="Nature">
        <title>Complex archaea that bridge the gap between prokaryotes and eukaryotes.</title>
        <authorList>
            <person name="Spang A."/>
            <person name="Saw J.H."/>
            <person name="Jorgensen S.L."/>
            <person name="Zaremba-Niedzwiedzka K."/>
            <person name="Martijn J."/>
            <person name="Lind A.E."/>
            <person name="van Eijk R."/>
            <person name="Schleper C."/>
            <person name="Guy L."/>
            <person name="Ettema T.J."/>
        </authorList>
    </citation>
    <scope>NUCLEOTIDE SEQUENCE</scope>
</reference>
<dbReference type="GO" id="GO:0004534">
    <property type="term" value="F:5'-3' RNA exonuclease activity"/>
    <property type="evidence" value="ECO:0007669"/>
    <property type="project" value="TreeGrafter"/>
</dbReference>
<comment type="caution">
    <text evidence="1">The sequence shown here is derived from an EMBL/GenBank/DDBJ whole genome shotgun (WGS) entry which is preliminary data.</text>
</comment>
<evidence type="ECO:0008006" key="2">
    <source>
        <dbReference type="Google" id="ProtNLM"/>
    </source>
</evidence>
<organism evidence="1">
    <name type="scientific">marine sediment metagenome</name>
    <dbReference type="NCBI Taxonomy" id="412755"/>
    <lineage>
        <taxon>unclassified sequences</taxon>
        <taxon>metagenomes</taxon>
        <taxon>ecological metagenomes</taxon>
    </lineage>
</organism>
<dbReference type="SUPFAM" id="SSF89550">
    <property type="entry name" value="PHP domain-like"/>
    <property type="match status" value="1"/>
</dbReference>
<gene>
    <name evidence="1" type="ORF">LCGC14_3054400</name>
</gene>
<sequence length="280" mass="31398">DGTLSSSEILIQARKQNLGAIAITDHDSIEGSRKAICTGIPPSLKFLTGVEISATPPPNFFCSGSFHILGYGIKLNDPVLNQTLEMLQEARRNRNPQILNRLNHLGMALSLKEVENEVREGQIGRPHIADLMVKKGFVKSSDDAFDRYLGKDKPAYVDKFRIDCERAIEIIAKAGGISVLAHPRLLNIEQDEIMEDLIVTLKSMGLKGLEVYYPNHMPEHIDYYAALARRHDLLMTGGSDFHGFLKPDIQMGSGKGNLNIPFELYERIVENTKNETYRFF</sequence>
<accession>A0A0F8WL93</accession>
<dbReference type="PANTHER" id="PTHR42924:SF3">
    <property type="entry name" value="POLYMERASE_HISTIDINOL PHOSPHATASE N-TERMINAL DOMAIN-CONTAINING PROTEIN"/>
    <property type="match status" value="1"/>
</dbReference>
<name>A0A0F8WL93_9ZZZZ</name>
<feature type="non-terminal residue" evidence="1">
    <location>
        <position position="1"/>
    </location>
</feature>